<accession>A0A1C4H6E0</accession>
<dbReference type="EMBL" id="FMBL01000003">
    <property type="protein sequence ID" value="SCC80230.1"/>
    <property type="molecule type" value="Genomic_DNA"/>
</dbReference>
<keyword evidence="5" id="KW-1185">Reference proteome</keyword>
<sequence>MSLLPLVFMMVSMSNEAVNSGRTGERPEENGLIGRESEVVPGRFGEPQEISRAIYSQGGGKACPTRPMFLCLHGWGSNEQDLAQMMSYVAPGNDYVSLRAPLVLQAEGPGEFGSGSGAFSWYHDSLPTGEDLDRDIFAAATAVDNWVTRHIETGRELVPIGFSQGAALAIHLLRVDPERYRAAIALSGFVAPGQVPGTAPADERLSSMERPVFYGYGDMDSVIPKYEIHAAAAWLEEHTWLTMKHYRQLDHAVSLPEFSDLRHWLLLNNISSGVM</sequence>
<dbReference type="GO" id="GO:0016787">
    <property type="term" value="F:hydrolase activity"/>
    <property type="evidence" value="ECO:0007669"/>
    <property type="project" value="UniProtKB-KW"/>
</dbReference>
<dbReference type="PANTHER" id="PTHR10655:SF17">
    <property type="entry name" value="LYSOPHOSPHOLIPASE-LIKE PROTEIN 1"/>
    <property type="match status" value="1"/>
</dbReference>
<dbReference type="InterPro" id="IPR003140">
    <property type="entry name" value="PLipase/COase/thioEstase"/>
</dbReference>
<dbReference type="AlphaFoldDB" id="A0A1C4H6E0"/>
<comment type="similarity">
    <text evidence="1">Belongs to the AB hydrolase superfamily. AB hydrolase 2 family.</text>
</comment>
<dbReference type="InterPro" id="IPR050565">
    <property type="entry name" value="LYPA1-2/EST-like"/>
</dbReference>
<feature type="domain" description="Phospholipase/carboxylesterase/thioesterase" evidence="3">
    <location>
        <begin position="64"/>
        <end position="265"/>
    </location>
</feature>
<evidence type="ECO:0000256" key="2">
    <source>
        <dbReference type="ARBA" id="ARBA00022801"/>
    </source>
</evidence>
<dbReference type="Pfam" id="PF02230">
    <property type="entry name" value="Abhydrolase_2"/>
    <property type="match status" value="1"/>
</dbReference>
<evidence type="ECO:0000259" key="3">
    <source>
        <dbReference type="Pfam" id="PF02230"/>
    </source>
</evidence>
<keyword evidence="2" id="KW-0378">Hydrolase</keyword>
<proteinExistence type="inferred from homology"/>
<name>A0A1C4H6E0_9BIFI</name>
<evidence type="ECO:0000313" key="4">
    <source>
        <dbReference type="EMBL" id="SCC80230.1"/>
    </source>
</evidence>
<dbReference type="STRING" id="1505727.GA0061077_1104"/>
<dbReference type="Proteomes" id="UP000242610">
    <property type="component" value="Unassembled WGS sequence"/>
</dbReference>
<protein>
    <submittedName>
        <fullName evidence="4">Phospholipase/carboxylesterase</fullName>
    </submittedName>
</protein>
<dbReference type="SUPFAM" id="SSF53474">
    <property type="entry name" value="alpha/beta-Hydrolases"/>
    <property type="match status" value="1"/>
</dbReference>
<evidence type="ECO:0000256" key="1">
    <source>
        <dbReference type="ARBA" id="ARBA00006499"/>
    </source>
</evidence>
<dbReference type="Gene3D" id="3.40.50.1820">
    <property type="entry name" value="alpha/beta hydrolase"/>
    <property type="match status" value="1"/>
</dbReference>
<reference evidence="5" key="1">
    <citation type="submission" date="2016-08" db="EMBL/GenBank/DDBJ databases">
        <authorList>
            <person name="Varghese N."/>
            <person name="Submissions Spin"/>
        </authorList>
    </citation>
    <scope>NUCLEOTIDE SEQUENCE [LARGE SCALE GENOMIC DNA]</scope>
    <source>
        <strain evidence="5">R-52791</strain>
    </source>
</reference>
<dbReference type="PANTHER" id="PTHR10655">
    <property type="entry name" value="LYSOPHOSPHOLIPASE-RELATED"/>
    <property type="match status" value="1"/>
</dbReference>
<evidence type="ECO:0000313" key="5">
    <source>
        <dbReference type="Proteomes" id="UP000242610"/>
    </source>
</evidence>
<dbReference type="InterPro" id="IPR029058">
    <property type="entry name" value="AB_hydrolase_fold"/>
</dbReference>
<organism evidence="4 5">
    <name type="scientific">Bifidobacterium commune</name>
    <dbReference type="NCBI Taxonomy" id="1505727"/>
    <lineage>
        <taxon>Bacteria</taxon>
        <taxon>Bacillati</taxon>
        <taxon>Actinomycetota</taxon>
        <taxon>Actinomycetes</taxon>
        <taxon>Bifidobacteriales</taxon>
        <taxon>Bifidobacteriaceae</taxon>
        <taxon>Bifidobacterium</taxon>
    </lineage>
</organism>
<gene>
    <name evidence="4" type="ORF">GA0061077_1104</name>
</gene>